<dbReference type="AlphaFoldDB" id="A0A0C2T1R5"/>
<evidence type="ECO:0000313" key="3">
    <source>
        <dbReference type="Proteomes" id="UP000054549"/>
    </source>
</evidence>
<gene>
    <name evidence="2" type="ORF">M378DRAFT_156987</name>
</gene>
<accession>A0A0C2T1R5</accession>
<protein>
    <submittedName>
        <fullName evidence="2">Uncharacterized protein</fullName>
    </submittedName>
</protein>
<evidence type="ECO:0000256" key="1">
    <source>
        <dbReference type="SAM" id="MobiDB-lite"/>
    </source>
</evidence>
<dbReference type="InParanoid" id="A0A0C2T1R5"/>
<keyword evidence="3" id="KW-1185">Reference proteome</keyword>
<evidence type="ECO:0000313" key="2">
    <source>
        <dbReference type="EMBL" id="KIL69755.1"/>
    </source>
</evidence>
<sequence>MSANSLRDGSESEKRNRPTTTWRTETVCDDRDCRFDRDAVRNMIEGLRTEGTVQAPRVPTKEVHEGIVRTRNVL</sequence>
<feature type="region of interest" description="Disordered" evidence="1">
    <location>
        <begin position="1"/>
        <end position="22"/>
    </location>
</feature>
<reference evidence="2 3" key="1">
    <citation type="submission" date="2014-04" db="EMBL/GenBank/DDBJ databases">
        <title>Evolutionary Origins and Diversification of the Mycorrhizal Mutualists.</title>
        <authorList>
            <consortium name="DOE Joint Genome Institute"/>
            <consortium name="Mycorrhizal Genomics Consortium"/>
            <person name="Kohler A."/>
            <person name="Kuo A."/>
            <person name="Nagy L.G."/>
            <person name="Floudas D."/>
            <person name="Copeland A."/>
            <person name="Barry K.W."/>
            <person name="Cichocki N."/>
            <person name="Veneault-Fourrey C."/>
            <person name="LaButti K."/>
            <person name="Lindquist E.A."/>
            <person name="Lipzen A."/>
            <person name="Lundell T."/>
            <person name="Morin E."/>
            <person name="Murat C."/>
            <person name="Riley R."/>
            <person name="Ohm R."/>
            <person name="Sun H."/>
            <person name="Tunlid A."/>
            <person name="Henrissat B."/>
            <person name="Grigoriev I.V."/>
            <person name="Hibbett D.S."/>
            <person name="Martin F."/>
        </authorList>
    </citation>
    <scope>NUCLEOTIDE SEQUENCE [LARGE SCALE GENOMIC DNA]</scope>
    <source>
        <strain evidence="2 3">Koide BX008</strain>
    </source>
</reference>
<proteinExistence type="predicted"/>
<organism evidence="2 3">
    <name type="scientific">Amanita muscaria (strain Koide BX008)</name>
    <dbReference type="NCBI Taxonomy" id="946122"/>
    <lineage>
        <taxon>Eukaryota</taxon>
        <taxon>Fungi</taxon>
        <taxon>Dikarya</taxon>
        <taxon>Basidiomycota</taxon>
        <taxon>Agaricomycotina</taxon>
        <taxon>Agaricomycetes</taxon>
        <taxon>Agaricomycetidae</taxon>
        <taxon>Agaricales</taxon>
        <taxon>Pluteineae</taxon>
        <taxon>Amanitaceae</taxon>
        <taxon>Amanita</taxon>
    </lineage>
</organism>
<dbReference type="EMBL" id="KN818225">
    <property type="protein sequence ID" value="KIL69755.1"/>
    <property type="molecule type" value="Genomic_DNA"/>
</dbReference>
<name>A0A0C2T1R5_AMAMK</name>
<dbReference type="HOGENOM" id="CLU_2687295_0_0_1"/>
<dbReference type="Proteomes" id="UP000054549">
    <property type="component" value="Unassembled WGS sequence"/>
</dbReference>